<evidence type="ECO:0000313" key="1">
    <source>
        <dbReference type="EMBL" id="RPA86657.1"/>
    </source>
</evidence>
<gene>
    <name evidence="1" type="ORF">BJ508DRAFT_358226</name>
</gene>
<organism evidence="1 2">
    <name type="scientific">Ascobolus immersus RN42</name>
    <dbReference type="NCBI Taxonomy" id="1160509"/>
    <lineage>
        <taxon>Eukaryota</taxon>
        <taxon>Fungi</taxon>
        <taxon>Dikarya</taxon>
        <taxon>Ascomycota</taxon>
        <taxon>Pezizomycotina</taxon>
        <taxon>Pezizomycetes</taxon>
        <taxon>Pezizales</taxon>
        <taxon>Ascobolaceae</taxon>
        <taxon>Ascobolus</taxon>
    </lineage>
</organism>
<protein>
    <submittedName>
        <fullName evidence="1">Uncharacterized protein</fullName>
    </submittedName>
</protein>
<dbReference type="EMBL" id="ML119649">
    <property type="protein sequence ID" value="RPA86657.1"/>
    <property type="molecule type" value="Genomic_DNA"/>
</dbReference>
<proteinExistence type="predicted"/>
<dbReference type="Proteomes" id="UP000275078">
    <property type="component" value="Unassembled WGS sequence"/>
</dbReference>
<sequence length="355" mass="41214">MLNLNGDAGLQQGSSPRWLRQPILVWTPEQRHGEDSIDPELVVNYELAHLTTPCLSSSNPGRNPTLSARIDPLQSLFLLNQALEPTFTLATPDSATTFSTRIETYRRTHHIQALYTFETARAFKLAIQTQMIYAQRQEFKWDEFDYTARWRRTIDDILKAQINAQKLTLDQDVTERERSDQLAVRFWKIFFHVWDDDDKYAVRGVDGNGRDWLCANRECARQRRFCECEEGFAYGEEWDDAESVEERHLVHFEVHLAKKAVWYQRNGLIELLFARSWRKAEMKADKDKEGCADEDPVEEEGRKCIGETKEVRTVPLLGEVFDEGILARIERAHRFGTGRLWVGGVRGTQGYWGLI</sequence>
<keyword evidence="2" id="KW-1185">Reference proteome</keyword>
<dbReference type="AlphaFoldDB" id="A0A3N4IML6"/>
<name>A0A3N4IML6_ASCIM</name>
<accession>A0A3N4IML6</accession>
<reference evidence="1 2" key="1">
    <citation type="journal article" date="2018" name="Nat. Ecol. Evol.">
        <title>Pezizomycetes genomes reveal the molecular basis of ectomycorrhizal truffle lifestyle.</title>
        <authorList>
            <person name="Murat C."/>
            <person name="Payen T."/>
            <person name="Noel B."/>
            <person name="Kuo A."/>
            <person name="Morin E."/>
            <person name="Chen J."/>
            <person name="Kohler A."/>
            <person name="Krizsan K."/>
            <person name="Balestrini R."/>
            <person name="Da Silva C."/>
            <person name="Montanini B."/>
            <person name="Hainaut M."/>
            <person name="Levati E."/>
            <person name="Barry K.W."/>
            <person name="Belfiori B."/>
            <person name="Cichocki N."/>
            <person name="Clum A."/>
            <person name="Dockter R.B."/>
            <person name="Fauchery L."/>
            <person name="Guy J."/>
            <person name="Iotti M."/>
            <person name="Le Tacon F."/>
            <person name="Lindquist E.A."/>
            <person name="Lipzen A."/>
            <person name="Malagnac F."/>
            <person name="Mello A."/>
            <person name="Molinier V."/>
            <person name="Miyauchi S."/>
            <person name="Poulain J."/>
            <person name="Riccioni C."/>
            <person name="Rubini A."/>
            <person name="Sitrit Y."/>
            <person name="Splivallo R."/>
            <person name="Traeger S."/>
            <person name="Wang M."/>
            <person name="Zifcakova L."/>
            <person name="Wipf D."/>
            <person name="Zambonelli A."/>
            <person name="Paolocci F."/>
            <person name="Nowrousian M."/>
            <person name="Ottonello S."/>
            <person name="Baldrian P."/>
            <person name="Spatafora J.W."/>
            <person name="Henrissat B."/>
            <person name="Nagy L.G."/>
            <person name="Aury J.M."/>
            <person name="Wincker P."/>
            <person name="Grigoriev I.V."/>
            <person name="Bonfante P."/>
            <person name="Martin F.M."/>
        </authorList>
    </citation>
    <scope>NUCLEOTIDE SEQUENCE [LARGE SCALE GENOMIC DNA]</scope>
    <source>
        <strain evidence="1 2">RN42</strain>
    </source>
</reference>
<evidence type="ECO:0000313" key="2">
    <source>
        <dbReference type="Proteomes" id="UP000275078"/>
    </source>
</evidence>